<dbReference type="RefSeq" id="WP_267677859.1">
    <property type="nucleotide sequence ID" value="NZ_CP113088.1"/>
</dbReference>
<keyword evidence="1" id="KW-0732">Signal</keyword>
<keyword evidence="3" id="KW-1185">Reference proteome</keyword>
<gene>
    <name evidence="2" type="ORF">N7U66_06870</name>
</gene>
<feature type="chain" id="PRO_5039375863" evidence="1">
    <location>
        <begin position="31"/>
        <end position="134"/>
    </location>
</feature>
<proteinExistence type="predicted"/>
<accession>A0A9E8MXP4</accession>
<dbReference type="KEGG" id="lnu:N7U66_06870"/>
<evidence type="ECO:0000313" key="2">
    <source>
        <dbReference type="EMBL" id="WAC03281.1"/>
    </source>
</evidence>
<sequence>MTRTFAKHITLNLISLAICFVFTSGISSFAQQPPLNKAPTLDSTRKQHDAAKKQKKIDFDGRDGPYIINDSLLYRVNAENKLVVSPIVKDDSLVVRSDHKNSDVFYVSIASHYDIPKTTYQLPRENGCYFRYRR</sequence>
<name>A0A9E8MXP4_9FLAO</name>
<evidence type="ECO:0000256" key="1">
    <source>
        <dbReference type="SAM" id="SignalP"/>
    </source>
</evidence>
<feature type="signal peptide" evidence="1">
    <location>
        <begin position="1"/>
        <end position="30"/>
    </location>
</feature>
<reference evidence="2" key="1">
    <citation type="submission" date="2022-11" db="EMBL/GenBank/DDBJ databases">
        <title>Lacinutrix neustonica HL-RS19T sp. nov., isolated from the surface microlayer sample of brackish Lake Shihwa.</title>
        <authorList>
            <person name="Choi J.Y."/>
            <person name="Hwang C.Y."/>
        </authorList>
    </citation>
    <scope>NUCLEOTIDE SEQUENCE</scope>
    <source>
        <strain evidence="2">HL-RS19</strain>
    </source>
</reference>
<dbReference type="AlphaFoldDB" id="A0A9E8MXP4"/>
<dbReference type="Proteomes" id="UP001164705">
    <property type="component" value="Chromosome"/>
</dbReference>
<protein>
    <submittedName>
        <fullName evidence="2">Uncharacterized protein</fullName>
    </submittedName>
</protein>
<evidence type="ECO:0000313" key="3">
    <source>
        <dbReference type="Proteomes" id="UP001164705"/>
    </source>
</evidence>
<dbReference type="EMBL" id="CP113088">
    <property type="protein sequence ID" value="WAC03281.1"/>
    <property type="molecule type" value="Genomic_DNA"/>
</dbReference>
<organism evidence="2 3">
    <name type="scientific">Lacinutrix neustonica</name>
    <dbReference type="NCBI Taxonomy" id="2980107"/>
    <lineage>
        <taxon>Bacteria</taxon>
        <taxon>Pseudomonadati</taxon>
        <taxon>Bacteroidota</taxon>
        <taxon>Flavobacteriia</taxon>
        <taxon>Flavobacteriales</taxon>
        <taxon>Flavobacteriaceae</taxon>
        <taxon>Lacinutrix</taxon>
    </lineage>
</organism>